<dbReference type="PROSITE" id="PS50082">
    <property type="entry name" value="WD_REPEATS_2"/>
    <property type="match status" value="5"/>
</dbReference>
<dbReference type="InterPro" id="IPR001680">
    <property type="entry name" value="WD40_rpt"/>
</dbReference>
<dbReference type="GO" id="GO:0003723">
    <property type="term" value="F:RNA binding"/>
    <property type="evidence" value="ECO:0007669"/>
    <property type="project" value="TreeGrafter"/>
</dbReference>
<dbReference type="Pfam" id="PF00400">
    <property type="entry name" value="WD40"/>
    <property type="match status" value="6"/>
</dbReference>
<keyword evidence="3" id="KW-0677">Repeat</keyword>
<dbReference type="InterPro" id="IPR036322">
    <property type="entry name" value="WD40_repeat_dom_sf"/>
</dbReference>
<evidence type="ECO:0000256" key="1">
    <source>
        <dbReference type="ARBA" id="ARBA00022574"/>
    </source>
</evidence>
<sequence length="318" mass="35342">MPIADKRKGDDILSLVPASKKTRNEVVFSSREKAVVQSGPPRTSSLNSPTMLLEGHQGDIFSVEFHPEGQYLASSGFDRQIFLWNVYGECENLSVLTGHSGAILEMHFSTDGNTLFTASTDTTLGIWDIMAGTRIKKLKGHTSFVNSVCGTRRGVTAVAFNDTAEQVISGGIDNDLKVWDLRKNDILYKMKGHTDTVTGLALSPDGSYILSNAMDNSLRIWDIRPFAPFERCTKVFSGHQHNFEKNLLRCAWSTDGSRVSCGSSDRFHYIWDTNSRRILYKLPGHNGSINDVDFHPKEPIICSGSSDKQIYIGEIEDQ</sequence>
<proteinExistence type="predicted"/>
<dbReference type="GO" id="GO:0006397">
    <property type="term" value="P:mRNA processing"/>
    <property type="evidence" value="ECO:0007669"/>
    <property type="project" value="UniProtKB-KW"/>
</dbReference>
<dbReference type="OrthoDB" id="1068471at2759"/>
<dbReference type="InterPro" id="IPR019775">
    <property type="entry name" value="WD40_repeat_CS"/>
</dbReference>
<dbReference type="SMART" id="SM00320">
    <property type="entry name" value="WD40"/>
    <property type="match status" value="6"/>
</dbReference>
<name>A0A6H5IBP2_9HYME</name>
<dbReference type="PANTHER" id="PTHR44006">
    <property type="entry name" value="U5 SMALL NUCLEAR RIBONUCLEOPROTEIN 40 KDA PROTEIN"/>
    <property type="match status" value="1"/>
</dbReference>
<dbReference type="Proteomes" id="UP000479190">
    <property type="component" value="Unassembled WGS sequence"/>
</dbReference>
<feature type="repeat" description="WD" evidence="5">
    <location>
        <begin position="282"/>
        <end position="318"/>
    </location>
</feature>
<dbReference type="PRINTS" id="PR00320">
    <property type="entry name" value="GPROTEINBRPT"/>
</dbReference>
<evidence type="ECO:0000313" key="6">
    <source>
        <dbReference type="EMBL" id="CAB0034795.1"/>
    </source>
</evidence>
<dbReference type="PROSITE" id="PS50294">
    <property type="entry name" value="WD_REPEATS_REGION"/>
    <property type="match status" value="5"/>
</dbReference>
<dbReference type="InterPro" id="IPR052234">
    <property type="entry name" value="U5_snRNP_Component"/>
</dbReference>
<evidence type="ECO:0000256" key="3">
    <source>
        <dbReference type="ARBA" id="ARBA00022737"/>
    </source>
</evidence>
<dbReference type="EMBL" id="CADCXV010000757">
    <property type="protein sequence ID" value="CAB0034795.1"/>
    <property type="molecule type" value="Genomic_DNA"/>
</dbReference>
<feature type="repeat" description="WD" evidence="5">
    <location>
        <begin position="148"/>
        <end position="189"/>
    </location>
</feature>
<keyword evidence="7" id="KW-1185">Reference proteome</keyword>
<organism evidence="6 7">
    <name type="scientific">Trichogramma brassicae</name>
    <dbReference type="NCBI Taxonomy" id="86971"/>
    <lineage>
        <taxon>Eukaryota</taxon>
        <taxon>Metazoa</taxon>
        <taxon>Ecdysozoa</taxon>
        <taxon>Arthropoda</taxon>
        <taxon>Hexapoda</taxon>
        <taxon>Insecta</taxon>
        <taxon>Pterygota</taxon>
        <taxon>Neoptera</taxon>
        <taxon>Endopterygota</taxon>
        <taxon>Hymenoptera</taxon>
        <taxon>Apocrita</taxon>
        <taxon>Proctotrupomorpha</taxon>
        <taxon>Chalcidoidea</taxon>
        <taxon>Trichogrammatidae</taxon>
        <taxon>Trichogramma</taxon>
    </lineage>
</organism>
<keyword evidence="4" id="KW-0508">mRNA splicing</keyword>
<protein>
    <submittedName>
        <fullName evidence="6">Uncharacterized protein</fullName>
    </submittedName>
</protein>
<gene>
    <name evidence="6" type="ORF">TBRA_LOCUS6693</name>
</gene>
<dbReference type="CDD" id="cd00200">
    <property type="entry name" value="WD40"/>
    <property type="match status" value="1"/>
</dbReference>
<keyword evidence="2" id="KW-0507">mRNA processing</keyword>
<feature type="repeat" description="WD" evidence="5">
    <location>
        <begin position="53"/>
        <end position="86"/>
    </location>
</feature>
<feature type="repeat" description="WD" evidence="5">
    <location>
        <begin position="190"/>
        <end position="224"/>
    </location>
</feature>
<evidence type="ECO:0000256" key="4">
    <source>
        <dbReference type="ARBA" id="ARBA00023187"/>
    </source>
</evidence>
<dbReference type="SUPFAM" id="SSF50978">
    <property type="entry name" value="WD40 repeat-like"/>
    <property type="match status" value="1"/>
</dbReference>
<evidence type="ECO:0000256" key="2">
    <source>
        <dbReference type="ARBA" id="ARBA00022664"/>
    </source>
</evidence>
<keyword evidence="1 5" id="KW-0853">WD repeat</keyword>
<dbReference type="PANTHER" id="PTHR44006:SF1">
    <property type="entry name" value="U5 SMALL NUCLEAR RIBONUCLEOPROTEIN 40 KDA PROTEIN"/>
    <property type="match status" value="1"/>
</dbReference>
<dbReference type="InterPro" id="IPR015943">
    <property type="entry name" value="WD40/YVTN_repeat-like_dom_sf"/>
</dbReference>
<accession>A0A6H5IBP2</accession>
<evidence type="ECO:0000313" key="7">
    <source>
        <dbReference type="Proteomes" id="UP000479190"/>
    </source>
</evidence>
<feature type="repeat" description="WD" evidence="5">
    <location>
        <begin position="96"/>
        <end position="137"/>
    </location>
</feature>
<dbReference type="GO" id="GO:0071013">
    <property type="term" value="C:catalytic step 2 spliceosome"/>
    <property type="evidence" value="ECO:0007669"/>
    <property type="project" value="TreeGrafter"/>
</dbReference>
<dbReference type="GO" id="GO:0008380">
    <property type="term" value="P:RNA splicing"/>
    <property type="evidence" value="ECO:0007669"/>
    <property type="project" value="UniProtKB-KW"/>
</dbReference>
<dbReference type="PROSITE" id="PS00678">
    <property type="entry name" value="WD_REPEATS_1"/>
    <property type="match status" value="3"/>
</dbReference>
<dbReference type="AlphaFoldDB" id="A0A6H5IBP2"/>
<evidence type="ECO:0000256" key="5">
    <source>
        <dbReference type="PROSITE-ProRule" id="PRU00221"/>
    </source>
</evidence>
<dbReference type="InterPro" id="IPR020472">
    <property type="entry name" value="WD40_PAC1"/>
</dbReference>
<dbReference type="Gene3D" id="2.130.10.10">
    <property type="entry name" value="YVTN repeat-like/Quinoprotein amine dehydrogenase"/>
    <property type="match status" value="2"/>
</dbReference>
<reference evidence="6 7" key="1">
    <citation type="submission" date="2020-02" db="EMBL/GenBank/DDBJ databases">
        <authorList>
            <person name="Ferguson B K."/>
        </authorList>
    </citation>
    <scope>NUCLEOTIDE SEQUENCE [LARGE SCALE GENOMIC DNA]</scope>
</reference>